<evidence type="ECO:0000313" key="3">
    <source>
        <dbReference type="Proteomes" id="UP000430232"/>
    </source>
</evidence>
<keyword evidence="3" id="KW-1185">Reference proteome</keyword>
<evidence type="ECO:0000256" key="1">
    <source>
        <dbReference type="SAM" id="MobiDB-lite"/>
    </source>
</evidence>
<dbReference type="AlphaFoldDB" id="A0A6H9SL58"/>
<comment type="caution">
    <text evidence="2">The sequence shown here is derived from an EMBL/GenBank/DDBJ whole genome shotgun (WGS) entry which is preliminary data.</text>
</comment>
<feature type="region of interest" description="Disordered" evidence="1">
    <location>
        <begin position="20"/>
        <end position="48"/>
    </location>
</feature>
<protein>
    <submittedName>
        <fullName evidence="2">FUSC family protein</fullName>
    </submittedName>
</protein>
<feature type="non-terminal residue" evidence="2">
    <location>
        <position position="1"/>
    </location>
</feature>
<feature type="compositionally biased region" description="Low complexity" evidence="1">
    <location>
        <begin position="28"/>
        <end position="46"/>
    </location>
</feature>
<gene>
    <name evidence="2" type="ORF">F7R21_22115</name>
</gene>
<sequence length="83" mass="8294">PVPPALLASIDDALRRVAGRNLPGAPTAPADGSTASEAAAARPTAATHRRLRDTLHALVGLRLSLYPAAAAQPPQAAADGARA</sequence>
<name>A0A6H9SL58_9BURK</name>
<organism evidence="2 3">
    <name type="scientific">Burkholderia latens</name>
    <dbReference type="NCBI Taxonomy" id="488446"/>
    <lineage>
        <taxon>Bacteria</taxon>
        <taxon>Pseudomonadati</taxon>
        <taxon>Pseudomonadota</taxon>
        <taxon>Betaproteobacteria</taxon>
        <taxon>Burkholderiales</taxon>
        <taxon>Burkholderiaceae</taxon>
        <taxon>Burkholderia</taxon>
        <taxon>Burkholderia cepacia complex</taxon>
    </lineage>
</organism>
<accession>A0A6H9SL58</accession>
<proteinExistence type="predicted"/>
<dbReference type="EMBL" id="VZOJ01000068">
    <property type="protein sequence ID" value="KAB0637000.1"/>
    <property type="molecule type" value="Genomic_DNA"/>
</dbReference>
<evidence type="ECO:0000313" key="2">
    <source>
        <dbReference type="EMBL" id="KAB0637000.1"/>
    </source>
</evidence>
<dbReference type="Proteomes" id="UP000430232">
    <property type="component" value="Unassembled WGS sequence"/>
</dbReference>
<reference evidence="2 3" key="1">
    <citation type="submission" date="2019-09" db="EMBL/GenBank/DDBJ databases">
        <title>Draft genome sequences of 48 bacterial type strains from the CCUG.</title>
        <authorList>
            <person name="Tunovic T."/>
            <person name="Pineiro-Iglesias B."/>
            <person name="Unosson C."/>
            <person name="Inganas E."/>
            <person name="Ohlen M."/>
            <person name="Cardew S."/>
            <person name="Jensie-Markopoulos S."/>
            <person name="Salva-Serra F."/>
            <person name="Jaen-Luchoro D."/>
            <person name="Karlsson R."/>
            <person name="Svensson-Stadler L."/>
            <person name="Chun J."/>
            <person name="Moore E."/>
        </authorList>
    </citation>
    <scope>NUCLEOTIDE SEQUENCE [LARGE SCALE GENOMIC DNA]</scope>
    <source>
        <strain evidence="2 3">CCUG 54555</strain>
    </source>
</reference>